<evidence type="ECO:0000256" key="1">
    <source>
        <dbReference type="SAM" id="Phobius"/>
    </source>
</evidence>
<feature type="transmembrane region" description="Helical" evidence="1">
    <location>
        <begin position="24"/>
        <end position="45"/>
    </location>
</feature>
<evidence type="ECO:0008006" key="4">
    <source>
        <dbReference type="Google" id="ProtNLM"/>
    </source>
</evidence>
<accession>A0A240EKI9</accession>
<keyword evidence="1" id="KW-1133">Transmembrane helix</keyword>
<keyword evidence="1" id="KW-0812">Transmembrane</keyword>
<sequence>MTEQNHQNASSRDQSKANSHRVRIGLISILIVLSCYYLWVLYLAATPNVTIGYQTYYIDKNTLFWGKDNNNLLLPESGIIEPGDQSPFISREGWNYDLHTEQDRKKNEGRQLFHSGGVYFNFNPLPSKTIHLKIDLAKSITEPVYASLDGEHKTRLQPIGLRTLATTIPATSIDTALPIQYMQFETPASLTITKITIKDGSNEEL</sequence>
<proteinExistence type="predicted"/>
<dbReference type="RefSeq" id="WP_096994305.1">
    <property type="nucleotide sequence ID" value="NZ_JBHSII010000001.1"/>
</dbReference>
<dbReference type="OrthoDB" id="5864701at2"/>
<gene>
    <name evidence="2" type="ORF">VTH8203_02860</name>
</gene>
<name>A0A240EKI9_9VIBR</name>
<dbReference type="AlphaFoldDB" id="A0A240EKI9"/>
<protein>
    <recommendedName>
        <fullName evidence="4">Riboflavin synthase subunit alpha</fullName>
    </recommendedName>
</protein>
<dbReference type="Proteomes" id="UP000219336">
    <property type="component" value="Unassembled WGS sequence"/>
</dbReference>
<keyword evidence="3" id="KW-1185">Reference proteome</keyword>
<evidence type="ECO:0000313" key="3">
    <source>
        <dbReference type="Proteomes" id="UP000219336"/>
    </source>
</evidence>
<evidence type="ECO:0000313" key="2">
    <source>
        <dbReference type="EMBL" id="SNX49217.1"/>
    </source>
</evidence>
<dbReference type="EMBL" id="OANU01000053">
    <property type="protein sequence ID" value="SNX49217.1"/>
    <property type="molecule type" value="Genomic_DNA"/>
</dbReference>
<keyword evidence="1" id="KW-0472">Membrane</keyword>
<reference evidence="3" key="1">
    <citation type="submission" date="2016-06" db="EMBL/GenBank/DDBJ databases">
        <authorList>
            <person name="Rodrigo-Torres L."/>
            <person name="Arahal R.D."/>
            <person name="Lucena T."/>
        </authorList>
    </citation>
    <scope>NUCLEOTIDE SEQUENCE [LARGE SCALE GENOMIC DNA]</scope>
    <source>
        <strain evidence="3">CECT8203</strain>
    </source>
</reference>
<organism evidence="2 3">
    <name type="scientific">Vibrio thalassae</name>
    <dbReference type="NCBI Taxonomy" id="1243014"/>
    <lineage>
        <taxon>Bacteria</taxon>
        <taxon>Pseudomonadati</taxon>
        <taxon>Pseudomonadota</taxon>
        <taxon>Gammaproteobacteria</taxon>
        <taxon>Vibrionales</taxon>
        <taxon>Vibrionaceae</taxon>
        <taxon>Vibrio</taxon>
    </lineage>
</organism>